<accession>A0A8J8M8X2</accession>
<gene>
    <name evidence="3" type="ORF">HYG85_06360</name>
</gene>
<feature type="transmembrane region" description="Helical" evidence="1">
    <location>
        <begin position="20"/>
        <end position="40"/>
    </location>
</feature>
<proteinExistence type="predicted"/>
<dbReference type="GO" id="GO:0008237">
    <property type="term" value="F:metallopeptidase activity"/>
    <property type="evidence" value="ECO:0007669"/>
    <property type="project" value="UniProtKB-KW"/>
</dbReference>
<dbReference type="Proteomes" id="UP000677305">
    <property type="component" value="Chromosome"/>
</dbReference>
<keyword evidence="3" id="KW-0378">Hydrolase</keyword>
<keyword evidence="1" id="KW-1133">Transmembrane helix</keyword>
<dbReference type="AlphaFoldDB" id="A0A8J8M8X2"/>
<dbReference type="GO" id="GO:0004175">
    <property type="term" value="F:endopeptidase activity"/>
    <property type="evidence" value="ECO:0007669"/>
    <property type="project" value="UniProtKB-ARBA"/>
</dbReference>
<organism evidence="3 4">
    <name type="scientific">Vallitalea guaymasensis</name>
    <dbReference type="NCBI Taxonomy" id="1185412"/>
    <lineage>
        <taxon>Bacteria</taxon>
        <taxon>Bacillati</taxon>
        <taxon>Bacillota</taxon>
        <taxon>Clostridia</taxon>
        <taxon>Lachnospirales</taxon>
        <taxon>Vallitaleaceae</taxon>
        <taxon>Vallitalea</taxon>
    </lineage>
</organism>
<feature type="transmembrane region" description="Helical" evidence="1">
    <location>
        <begin position="46"/>
        <end position="65"/>
    </location>
</feature>
<dbReference type="EMBL" id="CP058561">
    <property type="protein sequence ID" value="QUH28562.1"/>
    <property type="molecule type" value="Genomic_DNA"/>
</dbReference>
<evidence type="ECO:0000256" key="1">
    <source>
        <dbReference type="SAM" id="Phobius"/>
    </source>
</evidence>
<keyword evidence="3" id="KW-0482">Metalloprotease</keyword>
<keyword evidence="1" id="KW-0812">Transmembrane</keyword>
<name>A0A8J8M8X2_9FIRM</name>
<keyword evidence="1" id="KW-0472">Membrane</keyword>
<dbReference type="InterPro" id="IPR003675">
    <property type="entry name" value="Rce1/LyrA-like_dom"/>
</dbReference>
<evidence type="ECO:0000313" key="3">
    <source>
        <dbReference type="EMBL" id="QUH28562.1"/>
    </source>
</evidence>
<dbReference type="GO" id="GO:0080120">
    <property type="term" value="P:CAAX-box protein maturation"/>
    <property type="evidence" value="ECO:0007669"/>
    <property type="project" value="UniProtKB-ARBA"/>
</dbReference>
<evidence type="ECO:0000259" key="2">
    <source>
        <dbReference type="Pfam" id="PF02517"/>
    </source>
</evidence>
<evidence type="ECO:0000313" key="4">
    <source>
        <dbReference type="Proteomes" id="UP000677305"/>
    </source>
</evidence>
<feature type="domain" description="CAAX prenyl protease 2/Lysostaphin resistance protein A-like" evidence="2">
    <location>
        <begin position="2"/>
        <end position="79"/>
    </location>
</feature>
<dbReference type="KEGG" id="vgu:HYG85_06360"/>
<reference evidence="3 4" key="1">
    <citation type="submission" date="2020-07" db="EMBL/GenBank/DDBJ databases">
        <title>Vallitalea guaymasensis genome.</title>
        <authorList>
            <person name="Postec A."/>
        </authorList>
    </citation>
    <scope>NUCLEOTIDE SEQUENCE [LARGE SCALE GENOMIC DNA]</scope>
    <source>
        <strain evidence="3 4">Ra1766G1</strain>
    </source>
</reference>
<protein>
    <submittedName>
        <fullName evidence="3">CPBP family intramembrane metalloprotease</fullName>
    </submittedName>
</protein>
<sequence>MVINPLFEELIVRSFFIEKIEALTNSSLVAIILSIILQLLPHIYQGFIALIYLGVMFTIFSLYYIRYRRIVPVILAHIFLILLR</sequence>
<keyword evidence="4" id="KW-1185">Reference proteome</keyword>
<keyword evidence="3" id="KW-0645">Protease</keyword>
<dbReference type="Pfam" id="PF02517">
    <property type="entry name" value="Rce1-like"/>
    <property type="match status" value="1"/>
</dbReference>